<accession>A0ABP1CH25</accession>
<evidence type="ECO:0000313" key="2">
    <source>
        <dbReference type="EMBL" id="CAL1693988.1"/>
    </source>
</evidence>
<organism evidence="2 3">
    <name type="scientific">Somion occarium</name>
    <dbReference type="NCBI Taxonomy" id="3059160"/>
    <lineage>
        <taxon>Eukaryota</taxon>
        <taxon>Fungi</taxon>
        <taxon>Dikarya</taxon>
        <taxon>Basidiomycota</taxon>
        <taxon>Agaricomycotina</taxon>
        <taxon>Agaricomycetes</taxon>
        <taxon>Polyporales</taxon>
        <taxon>Cerrenaceae</taxon>
        <taxon>Somion</taxon>
    </lineage>
</organism>
<gene>
    <name evidence="2" type="ORF">GFSPODELE1_LOCUS94</name>
</gene>
<protein>
    <submittedName>
        <fullName evidence="2">Uncharacterized protein</fullName>
    </submittedName>
</protein>
<dbReference type="EMBL" id="OZ037944">
    <property type="protein sequence ID" value="CAL1693988.1"/>
    <property type="molecule type" value="Genomic_DNA"/>
</dbReference>
<name>A0ABP1CH25_9APHY</name>
<proteinExistence type="predicted"/>
<reference evidence="3" key="1">
    <citation type="submission" date="2024-04" db="EMBL/GenBank/DDBJ databases">
        <authorList>
            <person name="Shaw F."/>
            <person name="Minotto A."/>
        </authorList>
    </citation>
    <scope>NUCLEOTIDE SEQUENCE [LARGE SCALE GENOMIC DNA]</scope>
</reference>
<evidence type="ECO:0000313" key="3">
    <source>
        <dbReference type="Proteomes" id="UP001497453"/>
    </source>
</evidence>
<keyword evidence="3" id="KW-1185">Reference proteome</keyword>
<feature type="region of interest" description="Disordered" evidence="1">
    <location>
        <begin position="1"/>
        <end position="51"/>
    </location>
</feature>
<sequence length="79" mass="8683">MGCIPSKQSVLDDDFSPSCFGLTSKRSPQEEKSRPNKPKGPPSPIVEGSLPPWLQKRAVLTQRADGNIVIMEHNPQKLS</sequence>
<evidence type="ECO:0000256" key="1">
    <source>
        <dbReference type="SAM" id="MobiDB-lite"/>
    </source>
</evidence>
<dbReference type="Proteomes" id="UP001497453">
    <property type="component" value="Chromosome 1"/>
</dbReference>